<feature type="transmembrane region" description="Helical" evidence="1">
    <location>
        <begin position="47"/>
        <end position="71"/>
    </location>
</feature>
<reference evidence="2 3" key="1">
    <citation type="submission" date="2015-05" db="EMBL/GenBank/DDBJ databases">
        <title>Distinctive expansion of gene families associated with plant cell wall degradation and secondary metabolism in the genomes of grapevine trunk pathogens.</title>
        <authorList>
            <person name="Lawrence D.P."/>
            <person name="Travadon R."/>
            <person name="Rolshausen P.E."/>
            <person name="Baumgartner K."/>
        </authorList>
    </citation>
    <scope>NUCLEOTIDE SEQUENCE [LARGE SCALE GENOMIC DNA]</scope>
    <source>
        <strain evidence="2">DA912</strain>
    </source>
</reference>
<proteinExistence type="predicted"/>
<feature type="transmembrane region" description="Helical" evidence="1">
    <location>
        <begin position="162"/>
        <end position="185"/>
    </location>
</feature>
<reference evidence="2 3" key="2">
    <citation type="submission" date="2015-05" db="EMBL/GenBank/DDBJ databases">
        <authorList>
            <person name="Morales-Cruz A."/>
            <person name="Amrine K.C."/>
            <person name="Cantu D."/>
        </authorList>
    </citation>
    <scope>NUCLEOTIDE SEQUENCE [LARGE SCALE GENOMIC DNA]</scope>
    <source>
        <strain evidence="2">DA912</strain>
    </source>
</reference>
<name>A0A0G2FCT3_9PEZI</name>
<keyword evidence="1" id="KW-0472">Membrane</keyword>
<keyword evidence="3" id="KW-1185">Reference proteome</keyword>
<keyword evidence="1" id="KW-1133">Transmembrane helix</keyword>
<dbReference type="STRING" id="1214573.A0A0G2FCT3"/>
<organism evidence="2 3">
    <name type="scientific">Diaporthe ampelina</name>
    <dbReference type="NCBI Taxonomy" id="1214573"/>
    <lineage>
        <taxon>Eukaryota</taxon>
        <taxon>Fungi</taxon>
        <taxon>Dikarya</taxon>
        <taxon>Ascomycota</taxon>
        <taxon>Pezizomycotina</taxon>
        <taxon>Sordariomycetes</taxon>
        <taxon>Sordariomycetidae</taxon>
        <taxon>Diaporthales</taxon>
        <taxon>Diaporthaceae</taxon>
        <taxon>Diaporthe</taxon>
    </lineage>
</organism>
<feature type="transmembrane region" description="Helical" evidence="1">
    <location>
        <begin position="12"/>
        <end position="35"/>
    </location>
</feature>
<dbReference type="OrthoDB" id="2603at2759"/>
<feature type="transmembrane region" description="Helical" evidence="1">
    <location>
        <begin position="122"/>
        <end position="142"/>
    </location>
</feature>
<gene>
    <name evidence="2" type="ORF">UCDDA912_g08035</name>
</gene>
<evidence type="ECO:0000313" key="3">
    <source>
        <dbReference type="Proteomes" id="UP000034680"/>
    </source>
</evidence>
<sequence>MLLRYPVWDVSYDVAAIFTLGPAVWVLNGFLVLLPSVDPAGSWAGEAAWGGGVSAAVGATIFEFGSVLLMLEAVNENRSDCFGWALDEALGGGGGHGGGGGGGFTGLPQVLGVLTVPAENGIYWLPQVVGGTGFILSSWLFMLETQPNWHTPSPTTLGWHIWLWNLIGAVGFTLCGALGFVGSFIQWYESLDKYPVTVVDRKAAGPGSSSSRDLKKL</sequence>
<accession>A0A0G2FCT3</accession>
<dbReference type="EMBL" id="LCUC01000350">
    <property type="protein sequence ID" value="KKY31979.1"/>
    <property type="molecule type" value="Genomic_DNA"/>
</dbReference>
<comment type="caution">
    <text evidence="2">The sequence shown here is derived from an EMBL/GenBank/DDBJ whole genome shotgun (WGS) entry which is preliminary data.</text>
</comment>
<dbReference type="Proteomes" id="UP000034680">
    <property type="component" value="Unassembled WGS sequence"/>
</dbReference>
<protein>
    <submittedName>
        <fullName evidence="2">Putative integral membrane protein</fullName>
    </submittedName>
</protein>
<evidence type="ECO:0000313" key="2">
    <source>
        <dbReference type="EMBL" id="KKY31979.1"/>
    </source>
</evidence>
<dbReference type="AlphaFoldDB" id="A0A0G2FCT3"/>
<keyword evidence="1" id="KW-0812">Transmembrane</keyword>
<evidence type="ECO:0000256" key="1">
    <source>
        <dbReference type="SAM" id="Phobius"/>
    </source>
</evidence>